<sequence length="477" mass="54389">MVLRPAIGTRSRVEVYAARTADPKIRAEVEKSLFGRVFHVEYSPSTLKQHAWLKVAWKEYYKAQILDNQYQVPEEINPQSVMPPLAGFIEFAQYLALCIEGQRGPFAVKRTIHSFMASLFGIWRRDALLVVPLATRQRVYAYIDSEDLRHIALLETKEREKHYFSARDFEIMARGIFEDVDGFKTSRMMIQVLHALLLQCLSSERPSAIVENSSRRGTNQALLWRDYEFHIIPNPDDPHSPLVGIRLRIHRLKGYCKDDAEHKDLLLLPEKKSRVLCPVSSAVAMALEDSVFQDVKTVKEIFRPKIPPTEHHILIMYPEAAAKPVLRAEIFDGLIWTISPSRALTYQALASHLRRISVHKGFIHLVTCYCCRRGASNRISREMTAQDWSTLVGHVEGSKKFDNHYKTRSIDADLGAVFQGRDANVQYMEAAKVLSNMSSCRNKNAPTKLTAEGKAALLAEPELVEMGTERKKVSFVR</sequence>
<evidence type="ECO:0000313" key="1">
    <source>
        <dbReference type="EMBL" id="KAK0497474.1"/>
    </source>
</evidence>
<comment type="caution">
    <text evidence="1">The sequence shown here is derived from an EMBL/GenBank/DDBJ whole genome shotgun (WGS) entry which is preliminary data.</text>
</comment>
<dbReference type="Pfam" id="PF11917">
    <property type="entry name" value="DUF3435"/>
    <property type="match status" value="1"/>
</dbReference>
<keyword evidence="2" id="KW-1185">Reference proteome</keyword>
<reference evidence="1" key="1">
    <citation type="submission" date="2023-06" db="EMBL/GenBank/DDBJ databases">
        <authorList>
            <consortium name="Lawrence Berkeley National Laboratory"/>
            <person name="Ahrendt S."/>
            <person name="Sahu N."/>
            <person name="Indic B."/>
            <person name="Wong-Bajracharya J."/>
            <person name="Merenyi Z."/>
            <person name="Ke H.-M."/>
            <person name="Monk M."/>
            <person name="Kocsube S."/>
            <person name="Drula E."/>
            <person name="Lipzen A."/>
            <person name="Balint B."/>
            <person name="Henrissat B."/>
            <person name="Andreopoulos B."/>
            <person name="Martin F.M."/>
            <person name="Harder C.B."/>
            <person name="Rigling D."/>
            <person name="Ford K.L."/>
            <person name="Foster G.D."/>
            <person name="Pangilinan J."/>
            <person name="Papanicolaou A."/>
            <person name="Barry K."/>
            <person name="LaButti K."/>
            <person name="Viragh M."/>
            <person name="Koriabine M."/>
            <person name="Yan M."/>
            <person name="Riley R."/>
            <person name="Champramary S."/>
            <person name="Plett K.L."/>
            <person name="Tsai I.J."/>
            <person name="Slot J."/>
            <person name="Sipos G."/>
            <person name="Plett J."/>
            <person name="Nagy L.G."/>
            <person name="Grigoriev I.V."/>
        </authorList>
    </citation>
    <scope>NUCLEOTIDE SEQUENCE</scope>
    <source>
        <strain evidence="1">HWK02</strain>
    </source>
</reference>
<dbReference type="InterPro" id="IPR021842">
    <property type="entry name" value="DUF3435"/>
</dbReference>
<dbReference type="PANTHER" id="PTHR37535">
    <property type="entry name" value="FLUG DOMAIN PROTEIN"/>
    <property type="match status" value="1"/>
</dbReference>
<dbReference type="EMBL" id="JAUEPU010000013">
    <property type="protein sequence ID" value="KAK0497474.1"/>
    <property type="molecule type" value="Genomic_DNA"/>
</dbReference>
<dbReference type="Proteomes" id="UP001175228">
    <property type="component" value="Unassembled WGS sequence"/>
</dbReference>
<dbReference type="PANTHER" id="PTHR37535:SF3">
    <property type="entry name" value="FLUG DOMAIN-CONTAINING PROTEIN"/>
    <property type="match status" value="1"/>
</dbReference>
<accession>A0AA39UU54</accession>
<gene>
    <name evidence="1" type="ORF">EDD18DRAFT_1162378</name>
</gene>
<name>A0AA39UU54_9AGAR</name>
<evidence type="ECO:0000313" key="2">
    <source>
        <dbReference type="Proteomes" id="UP001175228"/>
    </source>
</evidence>
<organism evidence="1 2">
    <name type="scientific">Armillaria luteobubalina</name>
    <dbReference type="NCBI Taxonomy" id="153913"/>
    <lineage>
        <taxon>Eukaryota</taxon>
        <taxon>Fungi</taxon>
        <taxon>Dikarya</taxon>
        <taxon>Basidiomycota</taxon>
        <taxon>Agaricomycotina</taxon>
        <taxon>Agaricomycetes</taxon>
        <taxon>Agaricomycetidae</taxon>
        <taxon>Agaricales</taxon>
        <taxon>Marasmiineae</taxon>
        <taxon>Physalacriaceae</taxon>
        <taxon>Armillaria</taxon>
    </lineage>
</organism>
<protein>
    <submittedName>
        <fullName evidence="1">Uncharacterized protein</fullName>
    </submittedName>
</protein>
<dbReference type="AlphaFoldDB" id="A0AA39UU54"/>
<proteinExistence type="predicted"/>